<gene>
    <name evidence="1" type="ORF">KM029_20660</name>
</gene>
<protein>
    <recommendedName>
        <fullName evidence="3">DUF1524 domain-containing protein</fullName>
    </recommendedName>
</protein>
<evidence type="ECO:0008006" key="3">
    <source>
        <dbReference type="Google" id="ProtNLM"/>
    </source>
</evidence>
<evidence type="ECO:0000313" key="1">
    <source>
        <dbReference type="EMBL" id="QWG10097.1"/>
    </source>
</evidence>
<keyword evidence="2" id="KW-1185">Reference proteome</keyword>
<dbReference type="RefSeq" id="WP_144076750.1">
    <property type="nucleotide sequence ID" value="NZ_CP076129.1"/>
</dbReference>
<name>A0ABX8H3F8_9BACT</name>
<sequence length="131" mass="15177">MTGTPTSGIFSLAEQLSQKLNIRKLSLQNLVYGYIVMGDLRWVAQQLLLEINGKTFNRGNLSYEDYFNHLKENGFNTFEAHHIFPVDLFKNEDFTKWYEAVGHKEFDFNAFSSLDNLIILDKKKNNIGVHT</sequence>
<proteinExistence type="predicted"/>
<reference evidence="1 2" key="1">
    <citation type="submission" date="2021-05" db="EMBL/GenBank/DDBJ databases">
        <title>Comparative genomic studies on the polysaccharide-degrading batcterial strains of the Flammeovirga genus.</title>
        <authorList>
            <person name="Zewei F."/>
            <person name="Zheng Z."/>
            <person name="Yu L."/>
            <person name="Ruyue G."/>
            <person name="Yanhong M."/>
            <person name="Yuanyuan C."/>
            <person name="Jingyan G."/>
            <person name="Wenjun H."/>
        </authorList>
    </citation>
    <scope>NUCLEOTIDE SEQUENCE [LARGE SCALE GENOMIC DNA]</scope>
    <source>
        <strain evidence="1 2">YS10</strain>
    </source>
</reference>
<organism evidence="1 2">
    <name type="scientific">Flammeovirga kamogawensis</name>
    <dbReference type="NCBI Taxonomy" id="373891"/>
    <lineage>
        <taxon>Bacteria</taxon>
        <taxon>Pseudomonadati</taxon>
        <taxon>Bacteroidota</taxon>
        <taxon>Cytophagia</taxon>
        <taxon>Cytophagales</taxon>
        <taxon>Flammeovirgaceae</taxon>
        <taxon>Flammeovirga</taxon>
    </lineage>
</organism>
<evidence type="ECO:0000313" key="2">
    <source>
        <dbReference type="Proteomes" id="UP000682802"/>
    </source>
</evidence>
<dbReference type="Proteomes" id="UP000682802">
    <property type="component" value="Chromosome 2"/>
</dbReference>
<accession>A0ABX8H3F8</accession>
<dbReference type="EMBL" id="CP076129">
    <property type="protein sequence ID" value="QWG10097.1"/>
    <property type="molecule type" value="Genomic_DNA"/>
</dbReference>